<accession>A0ABT4ICV9</accession>
<evidence type="ECO:0000259" key="1">
    <source>
        <dbReference type="PROSITE" id="PS51746"/>
    </source>
</evidence>
<dbReference type="InterPro" id="IPR015655">
    <property type="entry name" value="PP2C"/>
</dbReference>
<dbReference type="PROSITE" id="PS51746">
    <property type="entry name" value="PPM_2"/>
    <property type="match status" value="1"/>
</dbReference>
<proteinExistence type="predicted"/>
<dbReference type="Pfam" id="PF13672">
    <property type="entry name" value="PP2C_2"/>
    <property type="match status" value="1"/>
</dbReference>
<gene>
    <name evidence="2" type="ORF">OHJ16_13615</name>
</gene>
<evidence type="ECO:0000313" key="3">
    <source>
        <dbReference type="Proteomes" id="UP001072034"/>
    </source>
</evidence>
<dbReference type="EMBL" id="JAPTMY010000038">
    <property type="protein sequence ID" value="MCZ0859077.1"/>
    <property type="molecule type" value="Genomic_DNA"/>
</dbReference>
<dbReference type="PANTHER" id="PTHR47992">
    <property type="entry name" value="PROTEIN PHOSPHATASE"/>
    <property type="match status" value="1"/>
</dbReference>
<dbReference type="SUPFAM" id="SSF81606">
    <property type="entry name" value="PP2C-like"/>
    <property type="match status" value="1"/>
</dbReference>
<dbReference type="RefSeq" id="WP_268918371.1">
    <property type="nucleotide sequence ID" value="NZ_JAPTMY010000038.1"/>
</dbReference>
<dbReference type="Gene3D" id="3.60.40.10">
    <property type="entry name" value="PPM-type phosphatase domain"/>
    <property type="match status" value="1"/>
</dbReference>
<evidence type="ECO:0000313" key="2">
    <source>
        <dbReference type="EMBL" id="MCZ0859077.1"/>
    </source>
</evidence>
<dbReference type="InterPro" id="IPR036457">
    <property type="entry name" value="PPM-type-like_dom_sf"/>
</dbReference>
<feature type="domain" description="PPM-type phosphatase" evidence="1">
    <location>
        <begin position="18"/>
        <end position="251"/>
    </location>
</feature>
<dbReference type="SMART" id="SM00332">
    <property type="entry name" value="PP2Cc"/>
    <property type="match status" value="1"/>
</dbReference>
<protein>
    <submittedName>
        <fullName evidence="2">Protein phosphatase 2C domain-containing protein</fullName>
    </submittedName>
</protein>
<dbReference type="Proteomes" id="UP001072034">
    <property type="component" value="Unassembled WGS sequence"/>
</dbReference>
<name>A0ABT4ICV9_9ACTO</name>
<keyword evidence="3" id="KW-1185">Reference proteome</keyword>
<sequence>MSEISAAPRPQGEALVPVAGAATDVGRSRPVNEDGYLAMAPAFVVVDGMGGHAAGRAATRAALGALASLAGAAVTDERVIVEAMLAAGEAVTAIPSHAAHRPGATVAGAVLAQLPEGLTWITFNIGDSRVYLMRDGALTQMSRDHSQVQALIDAGQLTPDQARHDPRKNVVTRALGAGLNQEAVPDMFTAPAQRGDRLLVCSDGLTDELDDEALVTVLGAGMRPQRTAEAAVAAALEAGGHDNATALVVDLVPESAL</sequence>
<dbReference type="SMART" id="SM00331">
    <property type="entry name" value="PP2C_SIG"/>
    <property type="match status" value="1"/>
</dbReference>
<comment type="caution">
    <text evidence="2">The sequence shown here is derived from an EMBL/GenBank/DDBJ whole genome shotgun (WGS) entry which is preliminary data.</text>
</comment>
<reference evidence="2" key="1">
    <citation type="submission" date="2022-10" db="EMBL/GenBank/DDBJ databases">
        <title>Genome sequence of Actinomyces israelii ATCC 10048.</title>
        <authorList>
            <person name="Watt R.M."/>
            <person name="Tong W.M."/>
        </authorList>
    </citation>
    <scope>NUCLEOTIDE SEQUENCE</scope>
    <source>
        <strain evidence="2">ATCC 10048</strain>
    </source>
</reference>
<dbReference type="InterPro" id="IPR001932">
    <property type="entry name" value="PPM-type_phosphatase-like_dom"/>
</dbReference>
<dbReference type="CDD" id="cd00143">
    <property type="entry name" value="PP2Cc"/>
    <property type="match status" value="1"/>
</dbReference>
<organism evidence="2 3">
    <name type="scientific">Actinomyces israelii</name>
    <dbReference type="NCBI Taxonomy" id="1659"/>
    <lineage>
        <taxon>Bacteria</taxon>
        <taxon>Bacillati</taxon>
        <taxon>Actinomycetota</taxon>
        <taxon>Actinomycetes</taxon>
        <taxon>Actinomycetales</taxon>
        <taxon>Actinomycetaceae</taxon>
        <taxon>Actinomyces</taxon>
    </lineage>
</organism>